<evidence type="ECO:0000256" key="1">
    <source>
        <dbReference type="ARBA" id="ARBA00000085"/>
    </source>
</evidence>
<dbReference type="CDD" id="cd16917">
    <property type="entry name" value="HATPase_UhpB-NarQ-NarX-like"/>
    <property type="match status" value="1"/>
</dbReference>
<proteinExistence type="predicted"/>
<keyword evidence="8" id="KW-0902">Two-component regulatory system</keyword>
<dbReference type="InterPro" id="IPR003594">
    <property type="entry name" value="HATPase_dom"/>
</dbReference>
<comment type="catalytic activity">
    <reaction evidence="1">
        <text>ATP + protein L-histidine = ADP + protein N-phospho-L-histidine.</text>
        <dbReference type="EC" id="2.7.13.3"/>
    </reaction>
</comment>
<reference evidence="10 11" key="1">
    <citation type="submission" date="2020-08" db="EMBL/GenBank/DDBJ databases">
        <authorList>
            <person name="Seo M.-J."/>
        </authorList>
    </citation>
    <scope>NUCLEOTIDE SEQUENCE [LARGE SCALE GENOMIC DNA]</scope>
    <source>
        <strain evidence="10 11">KIGAM211</strain>
    </source>
</reference>
<dbReference type="SMART" id="SM00387">
    <property type="entry name" value="HATPase_c"/>
    <property type="match status" value="1"/>
</dbReference>
<dbReference type="Pfam" id="PF02518">
    <property type="entry name" value="HATPase_c"/>
    <property type="match status" value="1"/>
</dbReference>
<dbReference type="InterPro" id="IPR036890">
    <property type="entry name" value="HATPase_C_sf"/>
</dbReference>
<keyword evidence="7" id="KW-0067">ATP-binding</keyword>
<keyword evidence="4" id="KW-0808">Transferase</keyword>
<dbReference type="InterPro" id="IPR003018">
    <property type="entry name" value="GAF"/>
</dbReference>
<dbReference type="RefSeq" id="WP_185252892.1">
    <property type="nucleotide sequence ID" value="NZ_JACKXE010000001.1"/>
</dbReference>
<accession>A0A7X0VAH7</accession>
<gene>
    <name evidence="10" type="ORF">H5V45_10570</name>
</gene>
<dbReference type="CDD" id="cd00130">
    <property type="entry name" value="PAS"/>
    <property type="match status" value="1"/>
</dbReference>
<dbReference type="PROSITE" id="PS50112">
    <property type="entry name" value="PAS"/>
    <property type="match status" value="1"/>
</dbReference>
<dbReference type="InterPro" id="IPR029016">
    <property type="entry name" value="GAF-like_dom_sf"/>
</dbReference>
<evidence type="ECO:0000256" key="4">
    <source>
        <dbReference type="ARBA" id="ARBA00022679"/>
    </source>
</evidence>
<evidence type="ECO:0000259" key="9">
    <source>
        <dbReference type="PROSITE" id="PS50112"/>
    </source>
</evidence>
<name>A0A7X0VAH7_9ACTN</name>
<evidence type="ECO:0000256" key="5">
    <source>
        <dbReference type="ARBA" id="ARBA00022741"/>
    </source>
</evidence>
<dbReference type="SMART" id="SM00091">
    <property type="entry name" value="PAS"/>
    <property type="match status" value="1"/>
</dbReference>
<dbReference type="Pfam" id="PF07730">
    <property type="entry name" value="HisKA_3"/>
    <property type="match status" value="1"/>
</dbReference>
<evidence type="ECO:0000313" key="11">
    <source>
        <dbReference type="Proteomes" id="UP000523955"/>
    </source>
</evidence>
<dbReference type="AlphaFoldDB" id="A0A7X0VAH7"/>
<dbReference type="Pfam" id="PF13185">
    <property type="entry name" value="GAF_2"/>
    <property type="match status" value="1"/>
</dbReference>
<dbReference type="SUPFAM" id="SSF55874">
    <property type="entry name" value="ATPase domain of HSP90 chaperone/DNA topoisomerase II/histidine kinase"/>
    <property type="match status" value="1"/>
</dbReference>
<protein>
    <recommendedName>
        <fullName evidence="2">histidine kinase</fullName>
        <ecNumber evidence="2">2.7.13.3</ecNumber>
    </recommendedName>
</protein>
<evidence type="ECO:0000256" key="3">
    <source>
        <dbReference type="ARBA" id="ARBA00022553"/>
    </source>
</evidence>
<dbReference type="SUPFAM" id="SSF55781">
    <property type="entry name" value="GAF domain-like"/>
    <property type="match status" value="1"/>
</dbReference>
<dbReference type="GO" id="GO:0016020">
    <property type="term" value="C:membrane"/>
    <property type="evidence" value="ECO:0007669"/>
    <property type="project" value="InterPro"/>
</dbReference>
<organism evidence="10 11">
    <name type="scientific">Nocardioides luti</name>
    <dbReference type="NCBI Taxonomy" id="2761101"/>
    <lineage>
        <taxon>Bacteria</taxon>
        <taxon>Bacillati</taxon>
        <taxon>Actinomycetota</taxon>
        <taxon>Actinomycetes</taxon>
        <taxon>Propionibacteriales</taxon>
        <taxon>Nocardioidaceae</taxon>
        <taxon>Nocardioides</taxon>
    </lineage>
</organism>
<dbReference type="InterPro" id="IPR011712">
    <property type="entry name" value="Sig_transdc_His_kin_sub3_dim/P"/>
</dbReference>
<sequence length="535" mass="57173">MTAAPPWREEPRSVYDILDAAPSAVVGVDASGTIDYVNGNALAIFDHRAEELLGQPIELLLPAGSPVHEVDGATAYAGLASARVLSVDEPTEGRRRDGSTVPVDVRVTALTTELGPWFLHAFVDVSTRREREQRMEGLSRAYLTLARINQAIVRAGTPQQLFDETCRVAVEQGGFLAAWVGVPTADGRVETEARAGVLDDYIDGLHITLDPDDERGRGPTGRALRSGLPAYAADYLADETTRRWHAAGELAGVKGSATLPLLRGGRIVAGLTLYADDVHFFDEQMRELLEGMARNVSYALDACDARDRLESAAAQRSELLRRLIRAQEQERARIAADVHDDSVQSLAAVDLRLGLLLGAARSTAPHLEPAILQLQDIVADVSRGLRGLLFDLEPLPPGATLTQLLRDVAAHALEDAPTTWSVDEPDGPLPPLPHEAVTPLIRIAQEALANIVKHARARHVRIEVAGEADGVAVRIADDGVGLAPGDLGPRPGHRGVTTMVDRATVAGGRCDVTSSGTGTTVAVWLPLTTPHTVIV</sequence>
<dbReference type="Proteomes" id="UP000523955">
    <property type="component" value="Unassembled WGS sequence"/>
</dbReference>
<keyword evidence="11" id="KW-1185">Reference proteome</keyword>
<dbReference type="Gene3D" id="3.30.450.40">
    <property type="match status" value="1"/>
</dbReference>
<dbReference type="GO" id="GO:0046983">
    <property type="term" value="F:protein dimerization activity"/>
    <property type="evidence" value="ECO:0007669"/>
    <property type="project" value="InterPro"/>
</dbReference>
<evidence type="ECO:0000313" key="10">
    <source>
        <dbReference type="EMBL" id="MBB6627764.1"/>
    </source>
</evidence>
<dbReference type="InterPro" id="IPR050482">
    <property type="entry name" value="Sensor_HK_TwoCompSys"/>
</dbReference>
<comment type="caution">
    <text evidence="10">The sequence shown here is derived from an EMBL/GenBank/DDBJ whole genome shotgun (WGS) entry which is preliminary data.</text>
</comment>
<evidence type="ECO:0000256" key="6">
    <source>
        <dbReference type="ARBA" id="ARBA00022777"/>
    </source>
</evidence>
<dbReference type="SUPFAM" id="SSF55785">
    <property type="entry name" value="PYP-like sensor domain (PAS domain)"/>
    <property type="match status" value="1"/>
</dbReference>
<keyword evidence="5" id="KW-0547">Nucleotide-binding</keyword>
<dbReference type="PANTHER" id="PTHR24421:SF10">
    <property type="entry name" value="NITRATE_NITRITE SENSOR PROTEIN NARQ"/>
    <property type="match status" value="1"/>
</dbReference>
<dbReference type="PANTHER" id="PTHR24421">
    <property type="entry name" value="NITRATE/NITRITE SENSOR PROTEIN NARX-RELATED"/>
    <property type="match status" value="1"/>
</dbReference>
<dbReference type="Gene3D" id="3.30.450.20">
    <property type="entry name" value="PAS domain"/>
    <property type="match status" value="1"/>
</dbReference>
<dbReference type="GO" id="GO:0000155">
    <property type="term" value="F:phosphorelay sensor kinase activity"/>
    <property type="evidence" value="ECO:0007669"/>
    <property type="project" value="InterPro"/>
</dbReference>
<dbReference type="GO" id="GO:0005524">
    <property type="term" value="F:ATP binding"/>
    <property type="evidence" value="ECO:0007669"/>
    <property type="project" value="UniProtKB-KW"/>
</dbReference>
<evidence type="ECO:0000256" key="8">
    <source>
        <dbReference type="ARBA" id="ARBA00023012"/>
    </source>
</evidence>
<keyword evidence="6" id="KW-0418">Kinase</keyword>
<dbReference type="SMART" id="SM00065">
    <property type="entry name" value="GAF"/>
    <property type="match status" value="1"/>
</dbReference>
<dbReference type="GO" id="GO:0006355">
    <property type="term" value="P:regulation of DNA-templated transcription"/>
    <property type="evidence" value="ECO:0007669"/>
    <property type="project" value="InterPro"/>
</dbReference>
<evidence type="ECO:0000256" key="2">
    <source>
        <dbReference type="ARBA" id="ARBA00012438"/>
    </source>
</evidence>
<keyword evidence="3" id="KW-0597">Phosphoprotein</keyword>
<dbReference type="InterPro" id="IPR035965">
    <property type="entry name" value="PAS-like_dom_sf"/>
</dbReference>
<evidence type="ECO:0000256" key="7">
    <source>
        <dbReference type="ARBA" id="ARBA00022840"/>
    </source>
</evidence>
<dbReference type="InterPro" id="IPR000014">
    <property type="entry name" value="PAS"/>
</dbReference>
<dbReference type="Pfam" id="PF00989">
    <property type="entry name" value="PAS"/>
    <property type="match status" value="1"/>
</dbReference>
<dbReference type="EMBL" id="JACKXE010000001">
    <property type="protein sequence ID" value="MBB6627764.1"/>
    <property type="molecule type" value="Genomic_DNA"/>
</dbReference>
<dbReference type="Gene3D" id="1.20.5.1930">
    <property type="match status" value="1"/>
</dbReference>
<dbReference type="InterPro" id="IPR013767">
    <property type="entry name" value="PAS_fold"/>
</dbReference>
<feature type="domain" description="PAS" evidence="9">
    <location>
        <begin position="10"/>
        <end position="62"/>
    </location>
</feature>
<dbReference type="Gene3D" id="3.30.565.10">
    <property type="entry name" value="Histidine kinase-like ATPase, C-terminal domain"/>
    <property type="match status" value="1"/>
</dbReference>
<dbReference type="NCBIfam" id="TIGR00229">
    <property type="entry name" value="sensory_box"/>
    <property type="match status" value="1"/>
</dbReference>
<dbReference type="EC" id="2.7.13.3" evidence="2"/>